<dbReference type="EMBL" id="JAMDLW010000004">
    <property type="protein sequence ID" value="MCY9519079.1"/>
    <property type="molecule type" value="Genomic_DNA"/>
</dbReference>
<gene>
    <name evidence="1" type="ORF">M5X09_05195</name>
</gene>
<name>A0ABT4DP04_9BACL</name>
<evidence type="ECO:0000313" key="2">
    <source>
        <dbReference type="Proteomes" id="UP001207626"/>
    </source>
</evidence>
<dbReference type="Proteomes" id="UP001207626">
    <property type="component" value="Unassembled WGS sequence"/>
</dbReference>
<evidence type="ECO:0000313" key="1">
    <source>
        <dbReference type="EMBL" id="MCY9519079.1"/>
    </source>
</evidence>
<proteinExistence type="predicted"/>
<comment type="caution">
    <text evidence="1">The sequence shown here is derived from an EMBL/GenBank/DDBJ whole genome shotgun (WGS) entry which is preliminary data.</text>
</comment>
<reference evidence="1 2" key="1">
    <citation type="submission" date="2022-05" db="EMBL/GenBank/DDBJ databases">
        <title>Genome Sequencing of Bee-Associated Microbes.</title>
        <authorList>
            <person name="Dunlap C."/>
        </authorList>
    </citation>
    <scope>NUCLEOTIDE SEQUENCE [LARGE SCALE GENOMIC DNA]</scope>
    <source>
        <strain evidence="1 2">NRRL NRS-1438</strain>
    </source>
</reference>
<keyword evidence="2" id="KW-1185">Reference proteome</keyword>
<dbReference type="RefSeq" id="WP_254912266.1">
    <property type="nucleotide sequence ID" value="NZ_JAMDLV010000003.1"/>
</dbReference>
<accession>A0ABT4DP04</accession>
<organism evidence="1 2">
    <name type="scientific">Paenibacillus apiarius</name>
    <dbReference type="NCBI Taxonomy" id="46240"/>
    <lineage>
        <taxon>Bacteria</taxon>
        <taxon>Bacillati</taxon>
        <taxon>Bacillota</taxon>
        <taxon>Bacilli</taxon>
        <taxon>Bacillales</taxon>
        <taxon>Paenibacillaceae</taxon>
        <taxon>Paenibacillus</taxon>
    </lineage>
</organism>
<sequence>MSMVTGVPPLKDPNLKGKATKSRVLKTVHKKQVLGPILNRFTVVWVQPNGVPFRTPGFFARVFVGNRLISTRSFDRFGVVRFNNIGTLTNVALTIQIFNSNGILFRTRRVPAGVEAFAVIG</sequence>
<protein>
    <submittedName>
        <fullName evidence="1">Uncharacterized protein</fullName>
    </submittedName>
</protein>